<sequence>MYENIVTNVDNFFRPTLFVKFTNFDNIGDSNGYLMHLKLILFTHLQHFITIEPIMSVLLYFHSNRLIKKHVLKEIYHTNNLDMLFFFNLSILMKTTVFKVKVSILAKDLKESLRKKNVRDDRYKKMNKNHRNHKVTNIFLALFKAAECHHFLKI</sequence>
<reference evidence="2 3" key="1">
    <citation type="submission" date="2024-05" db="EMBL/GenBank/DDBJ databases">
        <authorList>
            <person name="Wallberg A."/>
        </authorList>
    </citation>
    <scope>NUCLEOTIDE SEQUENCE [LARGE SCALE GENOMIC DNA]</scope>
</reference>
<feature type="transmembrane region" description="Helical" evidence="1">
    <location>
        <begin position="39"/>
        <end position="61"/>
    </location>
</feature>
<dbReference type="EMBL" id="CAXKWB010018852">
    <property type="protein sequence ID" value="CAL4121264.1"/>
    <property type="molecule type" value="Genomic_DNA"/>
</dbReference>
<name>A0AAV2RBG3_MEGNR</name>
<keyword evidence="1" id="KW-1133">Transmembrane helix</keyword>
<keyword evidence="1" id="KW-0812">Transmembrane</keyword>
<organism evidence="2 3">
    <name type="scientific">Meganyctiphanes norvegica</name>
    <name type="common">Northern krill</name>
    <name type="synonym">Thysanopoda norvegica</name>
    <dbReference type="NCBI Taxonomy" id="48144"/>
    <lineage>
        <taxon>Eukaryota</taxon>
        <taxon>Metazoa</taxon>
        <taxon>Ecdysozoa</taxon>
        <taxon>Arthropoda</taxon>
        <taxon>Crustacea</taxon>
        <taxon>Multicrustacea</taxon>
        <taxon>Malacostraca</taxon>
        <taxon>Eumalacostraca</taxon>
        <taxon>Eucarida</taxon>
        <taxon>Euphausiacea</taxon>
        <taxon>Euphausiidae</taxon>
        <taxon>Meganyctiphanes</taxon>
    </lineage>
</organism>
<proteinExistence type="predicted"/>
<protein>
    <submittedName>
        <fullName evidence="2">Uncharacterized protein</fullName>
    </submittedName>
</protein>
<evidence type="ECO:0000313" key="3">
    <source>
        <dbReference type="Proteomes" id="UP001497623"/>
    </source>
</evidence>
<accession>A0AAV2RBG3</accession>
<evidence type="ECO:0000313" key="2">
    <source>
        <dbReference type="EMBL" id="CAL4121264.1"/>
    </source>
</evidence>
<dbReference type="AlphaFoldDB" id="A0AAV2RBG3"/>
<comment type="caution">
    <text evidence="2">The sequence shown here is derived from an EMBL/GenBank/DDBJ whole genome shotgun (WGS) entry which is preliminary data.</text>
</comment>
<dbReference type="Proteomes" id="UP001497623">
    <property type="component" value="Unassembled WGS sequence"/>
</dbReference>
<gene>
    <name evidence="2" type="ORF">MNOR_LOCUS22418</name>
</gene>
<keyword evidence="3" id="KW-1185">Reference proteome</keyword>
<keyword evidence="1" id="KW-0472">Membrane</keyword>
<evidence type="ECO:0000256" key="1">
    <source>
        <dbReference type="SAM" id="Phobius"/>
    </source>
</evidence>